<organism evidence="3 4">
    <name type="scientific">Halorarum salinum</name>
    <dbReference type="NCBI Taxonomy" id="2743089"/>
    <lineage>
        <taxon>Archaea</taxon>
        <taxon>Methanobacteriati</taxon>
        <taxon>Methanobacteriota</taxon>
        <taxon>Stenosarchaea group</taxon>
        <taxon>Halobacteria</taxon>
        <taxon>Halobacteriales</taxon>
        <taxon>Haloferacaceae</taxon>
        <taxon>Halorarum</taxon>
    </lineage>
</organism>
<dbReference type="InterPro" id="IPR008284">
    <property type="entry name" value="MoCF_biosynth_CS"/>
</dbReference>
<dbReference type="InterPro" id="IPR036425">
    <property type="entry name" value="MoaB/Mog-like_dom_sf"/>
</dbReference>
<dbReference type="InterPro" id="IPR001453">
    <property type="entry name" value="MoaB/Mog_dom"/>
</dbReference>
<name>A0A7D5LED7_9EURY</name>
<dbReference type="PANTHER" id="PTHR10192:SF5">
    <property type="entry name" value="GEPHYRIN"/>
    <property type="match status" value="1"/>
</dbReference>
<evidence type="ECO:0000313" key="3">
    <source>
        <dbReference type="EMBL" id="QLG63935.1"/>
    </source>
</evidence>
<evidence type="ECO:0000313" key="4">
    <source>
        <dbReference type="Proteomes" id="UP000509626"/>
    </source>
</evidence>
<dbReference type="CDD" id="cd00887">
    <property type="entry name" value="MoeA"/>
    <property type="match status" value="1"/>
</dbReference>
<gene>
    <name evidence="3" type="ORF">HUG12_00465</name>
</gene>
<sequence length="413" mass="44433">MFLSIQRETTDVTHGHGTLTGREEAIDEVLRIRRNAIANRPTEEVPVSSVSDRTLVGSIIAMQDYPSHDRATMDGYAFDAADEYPLRVVGEEVFPESSPPRIAAGEAVRIATGAPLPERADAVLKREEAVVTDGQLTGTNIERGTYVYEQGSNVAAGEQLFDASERLSPKDSILLGDLGMDHIQVVERFSAGILATGTEIHENRTNDLDSAMLAGLIRSWGHEATFAGTVPDEYGQVRNRIEELASDYDVVVTTGGTSVGHKDYVIRALEEIGEVQFHRVRIRPGKPIAVAQLPDAVAFAIPGKPLGAHTIASLIMRPFFSGDATLPTIDATLTTDVSLGSEGFEYAIPVILTDGMAAPLGHNDSPLPVYTEMFDPSVVSSSTRASRADGFVLTREQISEGDSVAVIPYSVVE</sequence>
<accession>A0A7D5LED7</accession>
<dbReference type="GO" id="GO:0005829">
    <property type="term" value="C:cytosol"/>
    <property type="evidence" value="ECO:0007669"/>
    <property type="project" value="TreeGrafter"/>
</dbReference>
<dbReference type="GO" id="GO:0061599">
    <property type="term" value="F:molybdopterin molybdotransferase activity"/>
    <property type="evidence" value="ECO:0007669"/>
    <property type="project" value="TreeGrafter"/>
</dbReference>
<dbReference type="Gene3D" id="3.90.105.10">
    <property type="entry name" value="Molybdopterin biosynthesis moea protein, domain 2"/>
    <property type="match status" value="1"/>
</dbReference>
<dbReference type="SUPFAM" id="SSF63882">
    <property type="entry name" value="MoeA N-terminal region -like"/>
    <property type="match status" value="1"/>
</dbReference>
<dbReference type="SUPFAM" id="SSF53218">
    <property type="entry name" value="Molybdenum cofactor biosynthesis proteins"/>
    <property type="match status" value="1"/>
</dbReference>
<dbReference type="Pfam" id="PF00994">
    <property type="entry name" value="MoCF_biosynth"/>
    <property type="match status" value="1"/>
</dbReference>
<dbReference type="Gene3D" id="3.40.980.10">
    <property type="entry name" value="MoaB/Mog-like domain"/>
    <property type="match status" value="1"/>
</dbReference>
<dbReference type="Proteomes" id="UP000509626">
    <property type="component" value="Chromosome"/>
</dbReference>
<keyword evidence="4" id="KW-1185">Reference proteome</keyword>
<evidence type="ECO:0000259" key="2">
    <source>
        <dbReference type="SMART" id="SM00852"/>
    </source>
</evidence>
<dbReference type="EMBL" id="CP058579">
    <property type="protein sequence ID" value="QLG63935.1"/>
    <property type="molecule type" value="Genomic_DNA"/>
</dbReference>
<dbReference type="GO" id="GO:0006777">
    <property type="term" value="P:Mo-molybdopterin cofactor biosynthetic process"/>
    <property type="evidence" value="ECO:0007669"/>
    <property type="project" value="UniProtKB-KW"/>
</dbReference>
<dbReference type="AlphaFoldDB" id="A0A7D5LED7"/>
<dbReference type="Pfam" id="PF03453">
    <property type="entry name" value="MoeA_N"/>
    <property type="match status" value="1"/>
</dbReference>
<dbReference type="InterPro" id="IPR005110">
    <property type="entry name" value="MoeA_linker/N"/>
</dbReference>
<dbReference type="KEGG" id="halu:HUG12_00465"/>
<dbReference type="PROSITE" id="PS01079">
    <property type="entry name" value="MOCF_BIOSYNTHESIS_2"/>
    <property type="match status" value="1"/>
</dbReference>
<dbReference type="OrthoDB" id="31371at2157"/>
<dbReference type="NCBIfam" id="TIGR00177">
    <property type="entry name" value="molyb_syn"/>
    <property type="match status" value="1"/>
</dbReference>
<dbReference type="SMART" id="SM00852">
    <property type="entry name" value="MoCF_biosynth"/>
    <property type="match status" value="1"/>
</dbReference>
<keyword evidence="3" id="KW-0808">Transferase</keyword>
<proteinExistence type="predicted"/>
<dbReference type="InterPro" id="IPR036135">
    <property type="entry name" value="MoeA_linker/N_sf"/>
</dbReference>
<protein>
    <submittedName>
        <fullName evidence="3">Molybdopterin molybdotransferase MoeA</fullName>
    </submittedName>
</protein>
<evidence type="ECO:0000256" key="1">
    <source>
        <dbReference type="ARBA" id="ARBA00023150"/>
    </source>
</evidence>
<dbReference type="PANTHER" id="PTHR10192">
    <property type="entry name" value="MOLYBDOPTERIN BIOSYNTHESIS PROTEIN"/>
    <property type="match status" value="1"/>
</dbReference>
<feature type="domain" description="MoaB/Mog" evidence="2">
    <location>
        <begin position="192"/>
        <end position="322"/>
    </location>
</feature>
<dbReference type="Gene3D" id="2.170.190.11">
    <property type="entry name" value="Molybdopterin biosynthesis moea protein, domain 3"/>
    <property type="match status" value="1"/>
</dbReference>
<reference evidence="3 4" key="1">
    <citation type="submission" date="2020-06" db="EMBL/GenBank/DDBJ databases">
        <title>NJ-3-1, isolated from saline soil.</title>
        <authorList>
            <person name="Cui H.L."/>
            <person name="Shi X."/>
        </authorList>
    </citation>
    <scope>NUCLEOTIDE SEQUENCE [LARGE SCALE GENOMIC DNA]</scope>
    <source>
        <strain evidence="3 4">NJ-3-1</strain>
    </source>
</reference>
<dbReference type="InterPro" id="IPR038987">
    <property type="entry name" value="MoeA-like"/>
</dbReference>
<keyword evidence="1" id="KW-0501">Molybdenum cofactor biosynthesis</keyword>